<evidence type="ECO:0000313" key="4">
    <source>
        <dbReference type="Proteomes" id="UP000095601"/>
    </source>
</evidence>
<comment type="caution">
    <text evidence="2">Once thought to be involved in copper homeostasis, experiments in E.coli have shown this is not the case.</text>
</comment>
<dbReference type="PANTHER" id="PTHR12598">
    <property type="entry name" value="COPPER HOMEOSTASIS PROTEIN CUTC"/>
    <property type="match status" value="1"/>
</dbReference>
<evidence type="ECO:0000256" key="2">
    <source>
        <dbReference type="HAMAP-Rule" id="MF_00795"/>
    </source>
</evidence>
<evidence type="ECO:0000313" key="3">
    <source>
        <dbReference type="EMBL" id="OEL11979.1"/>
    </source>
</evidence>
<dbReference type="Pfam" id="PF03932">
    <property type="entry name" value="CutC"/>
    <property type="match status" value="1"/>
</dbReference>
<keyword evidence="2" id="KW-0963">Cytoplasm</keyword>
<dbReference type="PATRIC" id="fig|237258.4.peg.1389"/>
<organism evidence="3 4">
    <name type="scientific">Cloacibacterium normanense</name>
    <dbReference type="NCBI Taxonomy" id="237258"/>
    <lineage>
        <taxon>Bacteria</taxon>
        <taxon>Pseudomonadati</taxon>
        <taxon>Bacteroidota</taxon>
        <taxon>Flavobacteriia</taxon>
        <taxon>Flavobacteriales</taxon>
        <taxon>Weeksellaceae</taxon>
    </lineage>
</organism>
<dbReference type="InterPro" id="IPR036822">
    <property type="entry name" value="CutC-like_dom_sf"/>
</dbReference>
<sequence>MLEIACFNKESAVIAAKAGADRIEFCADFHLGGTTPDLEDFKNLKKEIDVPIYVMIRPRGGNFFYSDEGFSLMKHQLQNFYNAGADGFVFGILDQNDEVNEQQCKELIQFAKGKPCTFHRAFDRTKNLEKSLEMLINCGFSTVLTSGGKSNVEEGKEMLQKLVGISAGRIDILCGGGLRSSNLVEIKNFTHAKSFHSSAILEGEVADFHEITRLKSCF</sequence>
<comment type="caution">
    <text evidence="3">The sequence shown here is derived from an EMBL/GenBank/DDBJ whole genome shotgun (WGS) entry which is preliminary data.</text>
</comment>
<proteinExistence type="inferred from homology"/>
<keyword evidence="4" id="KW-1185">Reference proteome</keyword>
<dbReference type="Proteomes" id="UP000095601">
    <property type="component" value="Unassembled WGS sequence"/>
</dbReference>
<dbReference type="GO" id="GO:0005507">
    <property type="term" value="F:copper ion binding"/>
    <property type="evidence" value="ECO:0007669"/>
    <property type="project" value="TreeGrafter"/>
</dbReference>
<dbReference type="PANTHER" id="PTHR12598:SF0">
    <property type="entry name" value="COPPER HOMEOSTASIS PROTEIN CUTC HOMOLOG"/>
    <property type="match status" value="1"/>
</dbReference>
<dbReference type="RefSeq" id="WP_069797103.1">
    <property type="nucleotide sequence ID" value="NZ_CP034157.1"/>
</dbReference>
<dbReference type="KEGG" id="cnr:EB819_01980"/>
<reference evidence="3 4" key="1">
    <citation type="submission" date="2016-09" db="EMBL/GenBank/DDBJ databases">
        <authorList>
            <person name="Capua I."/>
            <person name="De Benedictis P."/>
            <person name="Joannis T."/>
            <person name="Lombin L.H."/>
            <person name="Cattoli G."/>
        </authorList>
    </citation>
    <scope>NUCLEOTIDE SEQUENCE [LARGE SCALE GENOMIC DNA]</scope>
    <source>
        <strain evidence="3 4">NRS-1</strain>
    </source>
</reference>
<dbReference type="Gene3D" id="3.20.20.380">
    <property type="entry name" value="Copper homeostasis (CutC) domain"/>
    <property type="match status" value="1"/>
</dbReference>
<accession>A0A1E5UGI0</accession>
<comment type="subcellular location">
    <subcellularLocation>
        <location evidence="2">Cytoplasm</location>
    </subcellularLocation>
</comment>
<dbReference type="HAMAP" id="MF_00795">
    <property type="entry name" value="CutC"/>
    <property type="match status" value="1"/>
</dbReference>
<comment type="similarity">
    <text evidence="1 2">Belongs to the CutC family.</text>
</comment>
<evidence type="ECO:0000256" key="1">
    <source>
        <dbReference type="ARBA" id="ARBA00007768"/>
    </source>
</evidence>
<dbReference type="AlphaFoldDB" id="A0A1E5UGI0"/>
<gene>
    <name evidence="2" type="primary">cutC</name>
    <name evidence="3" type="ORF">BHF72_1435</name>
</gene>
<dbReference type="STRING" id="237258.SAMN04489756_10625"/>
<dbReference type="GO" id="GO:0005737">
    <property type="term" value="C:cytoplasm"/>
    <property type="evidence" value="ECO:0007669"/>
    <property type="project" value="UniProtKB-SubCell"/>
</dbReference>
<dbReference type="OrthoDB" id="9815677at2"/>
<dbReference type="SUPFAM" id="SSF110395">
    <property type="entry name" value="CutC-like"/>
    <property type="match status" value="1"/>
</dbReference>
<name>A0A1E5UGI0_9FLAO</name>
<dbReference type="EMBL" id="MKGI01000012">
    <property type="protein sequence ID" value="OEL11979.1"/>
    <property type="molecule type" value="Genomic_DNA"/>
</dbReference>
<protein>
    <recommendedName>
        <fullName evidence="2">PF03932 family protein CutC</fullName>
    </recommendedName>
</protein>
<dbReference type="InterPro" id="IPR005627">
    <property type="entry name" value="CutC-like"/>
</dbReference>